<feature type="compositionally biased region" description="Basic and acidic residues" evidence="1">
    <location>
        <begin position="193"/>
        <end position="233"/>
    </location>
</feature>
<evidence type="ECO:0000313" key="3">
    <source>
        <dbReference type="Proteomes" id="UP000276215"/>
    </source>
</evidence>
<gene>
    <name evidence="2" type="ORF">L873DRAFT_819481</name>
</gene>
<organism evidence="2 3">
    <name type="scientific">Choiromyces venosus 120613-1</name>
    <dbReference type="NCBI Taxonomy" id="1336337"/>
    <lineage>
        <taxon>Eukaryota</taxon>
        <taxon>Fungi</taxon>
        <taxon>Dikarya</taxon>
        <taxon>Ascomycota</taxon>
        <taxon>Pezizomycotina</taxon>
        <taxon>Pezizomycetes</taxon>
        <taxon>Pezizales</taxon>
        <taxon>Tuberaceae</taxon>
        <taxon>Choiromyces</taxon>
    </lineage>
</organism>
<dbReference type="EMBL" id="ML120653">
    <property type="protein sequence ID" value="RPA88843.1"/>
    <property type="molecule type" value="Genomic_DNA"/>
</dbReference>
<dbReference type="Proteomes" id="UP000276215">
    <property type="component" value="Unassembled WGS sequence"/>
</dbReference>
<feature type="region of interest" description="Disordered" evidence="1">
    <location>
        <begin position="180"/>
        <end position="233"/>
    </location>
</feature>
<dbReference type="AlphaFoldDB" id="A0A3N4IRP9"/>
<evidence type="ECO:0000256" key="1">
    <source>
        <dbReference type="SAM" id="MobiDB-lite"/>
    </source>
</evidence>
<reference evidence="2 3" key="1">
    <citation type="journal article" date="2018" name="Nat. Ecol. Evol.">
        <title>Pezizomycetes genomes reveal the molecular basis of ectomycorrhizal truffle lifestyle.</title>
        <authorList>
            <person name="Murat C."/>
            <person name="Payen T."/>
            <person name="Noel B."/>
            <person name="Kuo A."/>
            <person name="Morin E."/>
            <person name="Chen J."/>
            <person name="Kohler A."/>
            <person name="Krizsan K."/>
            <person name="Balestrini R."/>
            <person name="Da Silva C."/>
            <person name="Montanini B."/>
            <person name="Hainaut M."/>
            <person name="Levati E."/>
            <person name="Barry K.W."/>
            <person name="Belfiori B."/>
            <person name="Cichocki N."/>
            <person name="Clum A."/>
            <person name="Dockter R.B."/>
            <person name="Fauchery L."/>
            <person name="Guy J."/>
            <person name="Iotti M."/>
            <person name="Le Tacon F."/>
            <person name="Lindquist E.A."/>
            <person name="Lipzen A."/>
            <person name="Malagnac F."/>
            <person name="Mello A."/>
            <person name="Molinier V."/>
            <person name="Miyauchi S."/>
            <person name="Poulain J."/>
            <person name="Riccioni C."/>
            <person name="Rubini A."/>
            <person name="Sitrit Y."/>
            <person name="Splivallo R."/>
            <person name="Traeger S."/>
            <person name="Wang M."/>
            <person name="Zifcakova L."/>
            <person name="Wipf D."/>
            <person name="Zambonelli A."/>
            <person name="Paolocci F."/>
            <person name="Nowrousian M."/>
            <person name="Ottonello S."/>
            <person name="Baldrian P."/>
            <person name="Spatafora J.W."/>
            <person name="Henrissat B."/>
            <person name="Nagy L.G."/>
            <person name="Aury J.M."/>
            <person name="Wincker P."/>
            <person name="Grigoriev I.V."/>
            <person name="Bonfante P."/>
            <person name="Martin F.M."/>
        </authorList>
    </citation>
    <scope>NUCLEOTIDE SEQUENCE [LARGE SCALE GENOMIC DNA]</scope>
    <source>
        <strain evidence="2 3">120613-1</strain>
    </source>
</reference>
<accession>A0A3N4IRP9</accession>
<proteinExistence type="predicted"/>
<protein>
    <submittedName>
        <fullName evidence="2">Uncharacterized protein</fullName>
    </submittedName>
</protein>
<name>A0A3N4IRP9_9PEZI</name>
<evidence type="ECO:0000313" key="2">
    <source>
        <dbReference type="EMBL" id="RPA88843.1"/>
    </source>
</evidence>
<feature type="region of interest" description="Disordered" evidence="1">
    <location>
        <begin position="70"/>
        <end position="108"/>
    </location>
</feature>
<feature type="compositionally biased region" description="Low complexity" evidence="1">
    <location>
        <begin position="84"/>
        <end position="95"/>
    </location>
</feature>
<keyword evidence="3" id="KW-1185">Reference proteome</keyword>
<sequence length="233" mass="26487">MYLMPLCSPLSYQHLISYKKPHTLRQQKRVSPFCHLCRYLRMPPKIIKFLTNYPTQNLVTHSFVRATSVSTRPIPHRSSYSTIPSRQTQSSGSPTTPGPPSQLPIDPRTTEVEIRCQVTKDHDLELERSCAVNGLGRVAMKVTKERLGTGANKKFAYVNPAGESILGSVERMRSEITEAPKESNKMVAGLQEESDKCSNKKFSEGLKESDKMIRGSEKMFKEHDKRSKEIQYR</sequence>